<comment type="similarity">
    <text evidence="1">Belongs to the UPF0236 family.</text>
</comment>
<feature type="coiled-coil region" evidence="2">
    <location>
        <begin position="314"/>
        <end position="341"/>
    </location>
</feature>
<proteinExistence type="inferred from homology"/>
<dbReference type="RefSeq" id="WP_072906691.1">
    <property type="nucleotide sequence ID" value="NZ_FRAI01000008.1"/>
</dbReference>
<sequence length="493" mass="56963">MLSNSLPTNAIDFKTLEQEIYRTVLEFGRAIMKAILENIDKELMELRDKKKYRHRGKKRTCVKTLMGPVEFERVVYEYKDEEGKKKFVYLLDEYLNMETIGFMSTNLVEKILENASNVSYRKAAENITELTGQDVSHSAVWNVVQEFGERIAKHEKGKIKAYREGKLKEGKKEVKVLFEEVDGLWINMQGKDRKGIKGRKREIKLGVIYEGWERRNPGRDDEYVVVNKRAVAGFMEPEEFADLLEATIVEEYDTSKIEVRVLNGDGAKWIRECTTTAEKYYQLDRFHIFRAILRQVYDKKEAKKIVRLIKSGNIGKALKRIEELKEKYGQEKEKVEKLQVLEEYLKNNIDGLILYHEREGIKLPEAPEGICYRNLGTGEHQICDILALRMKGGKMSWSVAGANNMAKILALKASGRLYDMIQALMPSVVSERLSKKYTEVIAVAKEEVEKVKKKVRSVYAIRRGQIPYTGCAMTEGRKVIKELVSYKKLGELI</sequence>
<reference evidence="4" key="1">
    <citation type="submission" date="2016-11" db="EMBL/GenBank/DDBJ databases">
        <authorList>
            <person name="Varghese N."/>
            <person name="Submissions S."/>
        </authorList>
    </citation>
    <scope>NUCLEOTIDE SEQUENCE [LARGE SCALE GENOMIC DNA]</scope>
    <source>
        <strain evidence="4">DSM 14826</strain>
    </source>
</reference>
<dbReference type="Proteomes" id="UP000243547">
    <property type="component" value="Unassembled WGS sequence"/>
</dbReference>
<organism evidence="3 4">
    <name type="scientific">Anaerobranca californiensis DSM 14826</name>
    <dbReference type="NCBI Taxonomy" id="1120989"/>
    <lineage>
        <taxon>Bacteria</taxon>
        <taxon>Bacillati</taxon>
        <taxon>Bacillota</taxon>
        <taxon>Clostridia</taxon>
        <taxon>Eubacteriales</taxon>
        <taxon>Proteinivoracaceae</taxon>
        <taxon>Anaerobranca</taxon>
    </lineage>
</organism>
<dbReference type="NCBIfam" id="NF033529">
    <property type="entry name" value="transpos_ISLre2"/>
    <property type="match status" value="1"/>
</dbReference>
<accession>A0A1M6MXA5</accession>
<dbReference type="STRING" id="1120989.SAMN02745227_00938"/>
<evidence type="ECO:0000313" key="3">
    <source>
        <dbReference type="EMBL" id="SHJ88079.1"/>
    </source>
</evidence>
<name>A0A1M6MXA5_9FIRM</name>
<dbReference type="InterPro" id="IPR009620">
    <property type="entry name" value="UPF0236"/>
</dbReference>
<dbReference type="AlphaFoldDB" id="A0A1M6MXA5"/>
<evidence type="ECO:0000313" key="4">
    <source>
        <dbReference type="Proteomes" id="UP000243547"/>
    </source>
</evidence>
<dbReference type="Pfam" id="PF06782">
    <property type="entry name" value="UPF0236"/>
    <property type="match status" value="1"/>
</dbReference>
<keyword evidence="2" id="KW-0175">Coiled coil</keyword>
<protein>
    <submittedName>
        <fullName evidence="3">Uncharacterized protein family (UPF0236)</fullName>
    </submittedName>
</protein>
<dbReference type="OrthoDB" id="2162583at2"/>
<gene>
    <name evidence="3" type="ORF">SAMN02745227_00938</name>
</gene>
<dbReference type="EMBL" id="FRAI01000008">
    <property type="protein sequence ID" value="SHJ88079.1"/>
    <property type="molecule type" value="Genomic_DNA"/>
</dbReference>
<evidence type="ECO:0000256" key="1">
    <source>
        <dbReference type="ARBA" id="ARBA00006539"/>
    </source>
</evidence>
<keyword evidence="4" id="KW-1185">Reference proteome</keyword>
<evidence type="ECO:0000256" key="2">
    <source>
        <dbReference type="SAM" id="Coils"/>
    </source>
</evidence>